<feature type="domain" description="SnoaL-like" evidence="1">
    <location>
        <begin position="15"/>
        <end position="105"/>
    </location>
</feature>
<dbReference type="KEGG" id="ssan:NX02_07375"/>
<evidence type="ECO:0000313" key="3">
    <source>
        <dbReference type="Proteomes" id="UP000018851"/>
    </source>
</evidence>
<dbReference type="eggNOG" id="ENOG50317X7">
    <property type="taxonomic scope" value="Bacteria"/>
</dbReference>
<proteinExistence type="predicted"/>
<gene>
    <name evidence="2" type="ORF">NX02_07375</name>
</gene>
<dbReference type="HOGENOM" id="CLU_2107439_0_0_5"/>
<dbReference type="Pfam" id="PF12680">
    <property type="entry name" value="SnoaL_2"/>
    <property type="match status" value="1"/>
</dbReference>
<dbReference type="InterPro" id="IPR032710">
    <property type="entry name" value="NTF2-like_dom_sf"/>
</dbReference>
<dbReference type="AlphaFoldDB" id="W0A7W8"/>
<accession>W0A7W8</accession>
<keyword evidence="3" id="KW-1185">Reference proteome</keyword>
<dbReference type="Gene3D" id="3.10.450.50">
    <property type="match status" value="1"/>
</dbReference>
<name>W0A7W8_9SPHN</name>
<sequence>MFDWWNGAFRADTFTPEAFAQHFTGDADFIVDGGLRGTGPESICAHFTRIRSTCETVELVTPVIATLSDDAQGFVQYRCTFTVNGKPGSEVCMAYARFRDGKIARFEVMGRPEAA</sequence>
<dbReference type="EMBL" id="CP006644">
    <property type="protein sequence ID" value="AHE53201.1"/>
    <property type="molecule type" value="Genomic_DNA"/>
</dbReference>
<dbReference type="Proteomes" id="UP000018851">
    <property type="component" value="Chromosome"/>
</dbReference>
<reference evidence="2 3" key="1">
    <citation type="submission" date="2013-07" db="EMBL/GenBank/DDBJ databases">
        <title>Completed genome of Sphingomonas sanxanigenens NX02.</title>
        <authorList>
            <person name="Ma T."/>
            <person name="Huang H."/>
            <person name="Wu M."/>
            <person name="Li X."/>
            <person name="Li G."/>
        </authorList>
    </citation>
    <scope>NUCLEOTIDE SEQUENCE [LARGE SCALE GENOMIC DNA]</scope>
    <source>
        <strain evidence="2 3">NX02</strain>
    </source>
</reference>
<protein>
    <recommendedName>
        <fullName evidence="1">SnoaL-like domain-containing protein</fullName>
    </recommendedName>
</protein>
<organism evidence="2 3">
    <name type="scientific">Sphingomonas sanxanigenens DSM 19645 = NX02</name>
    <dbReference type="NCBI Taxonomy" id="1123269"/>
    <lineage>
        <taxon>Bacteria</taxon>
        <taxon>Pseudomonadati</taxon>
        <taxon>Pseudomonadota</taxon>
        <taxon>Alphaproteobacteria</taxon>
        <taxon>Sphingomonadales</taxon>
        <taxon>Sphingomonadaceae</taxon>
        <taxon>Sphingomonas</taxon>
    </lineage>
</organism>
<dbReference type="SUPFAM" id="SSF54427">
    <property type="entry name" value="NTF2-like"/>
    <property type="match status" value="1"/>
</dbReference>
<evidence type="ECO:0000313" key="2">
    <source>
        <dbReference type="EMBL" id="AHE53201.1"/>
    </source>
</evidence>
<dbReference type="PATRIC" id="fig|1123269.5.peg.1433"/>
<dbReference type="InterPro" id="IPR037401">
    <property type="entry name" value="SnoaL-like"/>
</dbReference>
<evidence type="ECO:0000259" key="1">
    <source>
        <dbReference type="Pfam" id="PF12680"/>
    </source>
</evidence>